<gene>
    <name evidence="1" type="ORF">FNK824_LOCUS43007</name>
</gene>
<name>A0A820MDL6_9BILA</name>
<accession>A0A820MDL6</accession>
<organism evidence="1 2">
    <name type="scientific">Rotaria sordida</name>
    <dbReference type="NCBI Taxonomy" id="392033"/>
    <lineage>
        <taxon>Eukaryota</taxon>
        <taxon>Metazoa</taxon>
        <taxon>Spiralia</taxon>
        <taxon>Gnathifera</taxon>
        <taxon>Rotifera</taxon>
        <taxon>Eurotatoria</taxon>
        <taxon>Bdelloidea</taxon>
        <taxon>Philodinida</taxon>
        <taxon>Philodinidae</taxon>
        <taxon>Rotaria</taxon>
    </lineage>
</organism>
<protein>
    <submittedName>
        <fullName evidence="1">Uncharacterized protein</fullName>
    </submittedName>
</protein>
<dbReference type="Proteomes" id="UP000663874">
    <property type="component" value="Unassembled WGS sequence"/>
</dbReference>
<dbReference type="EMBL" id="CAJOBE010055779">
    <property type="protein sequence ID" value="CAF4371435.1"/>
    <property type="molecule type" value="Genomic_DNA"/>
</dbReference>
<evidence type="ECO:0000313" key="1">
    <source>
        <dbReference type="EMBL" id="CAF4371435.1"/>
    </source>
</evidence>
<proteinExistence type="predicted"/>
<dbReference type="AlphaFoldDB" id="A0A820MDL6"/>
<comment type="caution">
    <text evidence="1">The sequence shown here is derived from an EMBL/GenBank/DDBJ whole genome shotgun (WGS) entry which is preliminary data.</text>
</comment>
<evidence type="ECO:0000313" key="2">
    <source>
        <dbReference type="Proteomes" id="UP000663874"/>
    </source>
</evidence>
<reference evidence="1" key="1">
    <citation type="submission" date="2021-02" db="EMBL/GenBank/DDBJ databases">
        <authorList>
            <person name="Nowell W R."/>
        </authorList>
    </citation>
    <scope>NUCLEOTIDE SEQUENCE</scope>
</reference>
<sequence length="35" mass="4176">EYSINPDPFIAQLDVTFLLKNRTSFIIDHIKYSLY</sequence>
<feature type="non-terminal residue" evidence="1">
    <location>
        <position position="1"/>
    </location>
</feature>